<proteinExistence type="predicted"/>
<evidence type="ECO:0000313" key="3">
    <source>
        <dbReference type="Proteomes" id="UP000532373"/>
    </source>
</evidence>
<reference evidence="2 3" key="1">
    <citation type="submission" date="2020-08" db="EMBL/GenBank/DDBJ databases">
        <title>Genomic Encyclopedia of Type Strains, Phase IV (KMG-IV): sequencing the most valuable type-strain genomes for metagenomic binning, comparative biology and taxonomic classification.</title>
        <authorList>
            <person name="Goeker M."/>
        </authorList>
    </citation>
    <scope>NUCLEOTIDE SEQUENCE [LARGE SCALE GENOMIC DNA]</scope>
    <source>
        <strain evidence="2 3">DSM 17454</strain>
    </source>
</reference>
<dbReference type="AlphaFoldDB" id="A0A8E2BAN1"/>
<feature type="domain" description="Hemerythrin-like" evidence="1">
    <location>
        <begin position="14"/>
        <end position="138"/>
    </location>
</feature>
<evidence type="ECO:0000259" key="1">
    <source>
        <dbReference type="Pfam" id="PF01814"/>
    </source>
</evidence>
<protein>
    <submittedName>
        <fullName evidence="2">Hemerythrin-like domain-containing protein</fullName>
    </submittedName>
</protein>
<dbReference type="InterPro" id="IPR012312">
    <property type="entry name" value="Hemerythrin-like"/>
</dbReference>
<evidence type="ECO:0000313" key="2">
    <source>
        <dbReference type="EMBL" id="MBB6464918.1"/>
    </source>
</evidence>
<sequence length="152" mass="17263">MSKSKSDCPRWLAELNRRHSRLLMLCDMLENIADSLPRHVTPALCRTVATSLKPELDRVCEIEELFCFPYPTGLAEAHASSETLCRMCREHEGDRAAAEEIVRTLTKLAHGRKDVNWDATGYMLRSFFVGVRRHVANEQCMLGFSGTQASRH</sequence>
<dbReference type="Gene3D" id="1.20.120.520">
    <property type="entry name" value="nmb1532 protein domain like"/>
    <property type="match status" value="1"/>
</dbReference>
<comment type="caution">
    <text evidence="2">The sequence shown here is derived from an EMBL/GenBank/DDBJ whole genome shotgun (WGS) entry which is preliminary data.</text>
</comment>
<name>A0A8E2BAN1_9HYPH</name>
<dbReference type="Proteomes" id="UP000532373">
    <property type="component" value="Unassembled WGS sequence"/>
</dbReference>
<dbReference type="Pfam" id="PF01814">
    <property type="entry name" value="Hemerythrin"/>
    <property type="match status" value="1"/>
</dbReference>
<dbReference type="EMBL" id="JACHGI010000001">
    <property type="protein sequence ID" value="MBB6464918.1"/>
    <property type="molecule type" value="Genomic_DNA"/>
</dbReference>
<organism evidence="2 3">
    <name type="scientific">Aminobacter carboxidus</name>
    <dbReference type="NCBI Taxonomy" id="376165"/>
    <lineage>
        <taxon>Bacteria</taxon>
        <taxon>Pseudomonadati</taxon>
        <taxon>Pseudomonadota</taxon>
        <taxon>Alphaproteobacteria</taxon>
        <taxon>Hyphomicrobiales</taxon>
        <taxon>Phyllobacteriaceae</taxon>
        <taxon>Aminobacter</taxon>
    </lineage>
</organism>
<accession>A0A8E2BAN1</accession>
<gene>
    <name evidence="2" type="ORF">HNQ96_000765</name>
</gene>
<dbReference type="RefSeq" id="WP_184767450.1">
    <property type="nucleotide sequence ID" value="NZ_JACHGI010000001.1"/>
</dbReference>